<dbReference type="EMBL" id="QRTC01000039">
    <property type="protein sequence ID" value="RGQ38510.1"/>
    <property type="molecule type" value="Genomic_DNA"/>
</dbReference>
<dbReference type="Proteomes" id="UP000284751">
    <property type="component" value="Unassembled WGS sequence"/>
</dbReference>
<evidence type="ECO:0000313" key="1">
    <source>
        <dbReference type="EMBL" id="RGQ38510.1"/>
    </source>
</evidence>
<comment type="caution">
    <text evidence="1">The sequence shown here is derived from an EMBL/GenBank/DDBJ whole genome shotgun (WGS) entry which is preliminary data.</text>
</comment>
<sequence>MKKYAAVRRMIRFCGRNVKLVMEATGEIKNVRAVIQPLRYRNNANAGGIYLPSGFSDLENYLYLGPADKPLDPYRKAGYVAANGESYLIRRTQRVYFEDQCVYVWAILQKRHEEE</sequence>
<organism evidence="1 2">
    <name type="scientific">[Clostridium] leptum</name>
    <dbReference type="NCBI Taxonomy" id="1535"/>
    <lineage>
        <taxon>Bacteria</taxon>
        <taxon>Bacillati</taxon>
        <taxon>Bacillota</taxon>
        <taxon>Clostridia</taxon>
        <taxon>Eubacteriales</taxon>
        <taxon>Oscillospiraceae</taxon>
        <taxon>Oscillospiraceae incertae sedis</taxon>
    </lineage>
</organism>
<proteinExistence type="predicted"/>
<dbReference type="AlphaFoldDB" id="A0A412AW86"/>
<name>A0A412AW86_9FIRM</name>
<gene>
    <name evidence="1" type="ORF">DWY99_09775</name>
</gene>
<reference evidence="1 2" key="1">
    <citation type="submission" date="2018-08" db="EMBL/GenBank/DDBJ databases">
        <title>A genome reference for cultivated species of the human gut microbiota.</title>
        <authorList>
            <person name="Zou Y."/>
            <person name="Xue W."/>
            <person name="Luo G."/>
        </authorList>
    </citation>
    <scope>NUCLEOTIDE SEQUENCE [LARGE SCALE GENOMIC DNA]</scope>
    <source>
        <strain evidence="1 2">AF28-26</strain>
    </source>
</reference>
<accession>A0A412AW86</accession>
<protein>
    <submittedName>
        <fullName evidence="1">Uncharacterized protein</fullName>
    </submittedName>
</protein>
<evidence type="ECO:0000313" key="2">
    <source>
        <dbReference type="Proteomes" id="UP000284751"/>
    </source>
</evidence>